<keyword evidence="7 8" id="KW-0449">Lipoprotein</keyword>
<proteinExistence type="inferred from homology"/>
<organism evidence="10 11">
    <name type="scientific">Limnobacter parvus</name>
    <dbReference type="NCBI Taxonomy" id="2939690"/>
    <lineage>
        <taxon>Bacteria</taxon>
        <taxon>Pseudomonadati</taxon>
        <taxon>Pseudomonadota</taxon>
        <taxon>Betaproteobacteria</taxon>
        <taxon>Burkholderiales</taxon>
        <taxon>Burkholderiaceae</taxon>
        <taxon>Limnobacter</taxon>
    </lineage>
</organism>
<keyword evidence="6 8" id="KW-0998">Cell outer membrane</keyword>
<sequence>MSRIGSTVLQLIVSFIFLGSITACSDRTNLFTGLSQAEGNEIYSSLLEAGIPAEKSSGKEGEIITVPQQMSSEALRILEKKGLPRDKKTSIGEVFKKDSMISSPLEERARYLYALSQELEQTVMDMDGVLSARVHIVLPERSNPGEALSPSSAAVFVKYADGASFPAYVPQVRELIFKSIPGLSGDAQRSVTIAAVPSEAKVDNCVPLLWYGPIALHPEDKFYFLSIVYLFFGMWALSLGIVWLQAKDPSEWPESLLKFKSRFMK</sequence>
<keyword evidence="8" id="KW-1133">Transmembrane helix</keyword>
<keyword evidence="11" id="KW-1185">Reference proteome</keyword>
<dbReference type="Proteomes" id="UP001165267">
    <property type="component" value="Unassembled WGS sequence"/>
</dbReference>
<dbReference type="Pfam" id="PF01514">
    <property type="entry name" value="YscJ_FliF"/>
    <property type="match status" value="1"/>
</dbReference>
<evidence type="ECO:0000256" key="8">
    <source>
        <dbReference type="RuleBase" id="RU364102"/>
    </source>
</evidence>
<evidence type="ECO:0000256" key="1">
    <source>
        <dbReference type="ARBA" id="ARBA00004459"/>
    </source>
</evidence>
<evidence type="ECO:0000259" key="9">
    <source>
        <dbReference type="Pfam" id="PF01514"/>
    </source>
</evidence>
<dbReference type="RefSeq" id="WP_257512466.1">
    <property type="nucleotide sequence ID" value="NZ_JANKHG010000018.1"/>
</dbReference>
<evidence type="ECO:0000256" key="3">
    <source>
        <dbReference type="ARBA" id="ARBA00022729"/>
    </source>
</evidence>
<evidence type="ECO:0000256" key="7">
    <source>
        <dbReference type="ARBA" id="ARBA00023288"/>
    </source>
</evidence>
<evidence type="ECO:0000256" key="5">
    <source>
        <dbReference type="ARBA" id="ARBA00023139"/>
    </source>
</evidence>
<dbReference type="Gene3D" id="3.30.70.1530">
    <property type="entry name" value="Hypothetical protein rpa1041"/>
    <property type="match status" value="1"/>
</dbReference>
<comment type="caution">
    <text evidence="10">The sequence shown here is derived from an EMBL/GenBank/DDBJ whole genome shotgun (WGS) entry which is preliminary data.</text>
</comment>
<keyword evidence="3 8" id="KW-0732">Signal</keyword>
<feature type="domain" description="Flagellar M-ring N-terminal" evidence="9">
    <location>
        <begin position="26"/>
        <end position="185"/>
    </location>
</feature>
<dbReference type="InterPro" id="IPR006182">
    <property type="entry name" value="FliF_N_dom"/>
</dbReference>
<dbReference type="NCBIfam" id="TIGR02544">
    <property type="entry name" value="III_secr_YscJ"/>
    <property type="match status" value="1"/>
</dbReference>
<evidence type="ECO:0000313" key="11">
    <source>
        <dbReference type="Proteomes" id="UP001165267"/>
    </source>
</evidence>
<protein>
    <recommendedName>
        <fullName evidence="8">Lipoprotein</fullName>
    </recommendedName>
</protein>
<gene>
    <name evidence="10" type="primary">sctJ</name>
    <name evidence="10" type="ORF">NSP04_11340</name>
</gene>
<dbReference type="InterPro" id="IPR003282">
    <property type="entry name" value="T3SS_SctJ"/>
</dbReference>
<dbReference type="InterPro" id="IPR043427">
    <property type="entry name" value="YscJ/FliF"/>
</dbReference>
<dbReference type="PRINTS" id="PR01338">
    <property type="entry name" value="TYPE3OMKPROT"/>
</dbReference>
<accession>A0ABT1XL42</accession>
<evidence type="ECO:0000256" key="4">
    <source>
        <dbReference type="ARBA" id="ARBA00023136"/>
    </source>
</evidence>
<dbReference type="EMBL" id="JANKHG010000018">
    <property type="protein sequence ID" value="MCR2747243.1"/>
    <property type="molecule type" value="Genomic_DNA"/>
</dbReference>
<reference evidence="10" key="1">
    <citation type="submission" date="2022-07" db="EMBL/GenBank/DDBJ databases">
        <authorList>
            <person name="Xamxidin M."/>
        </authorList>
    </citation>
    <scope>NUCLEOTIDE SEQUENCE</scope>
    <source>
        <strain evidence="10">YS8-69</strain>
    </source>
</reference>
<evidence type="ECO:0000256" key="6">
    <source>
        <dbReference type="ARBA" id="ARBA00023237"/>
    </source>
</evidence>
<comment type="subcellular location">
    <subcellularLocation>
        <location evidence="1">Cell outer membrane</location>
        <topology evidence="1">Lipid-anchor</topology>
    </subcellularLocation>
</comment>
<dbReference type="Gene3D" id="3.30.300.30">
    <property type="match status" value="1"/>
</dbReference>
<dbReference type="InterPro" id="IPR045851">
    <property type="entry name" value="AMP-bd_C_sf"/>
</dbReference>
<evidence type="ECO:0000256" key="2">
    <source>
        <dbReference type="ARBA" id="ARBA00009509"/>
    </source>
</evidence>
<evidence type="ECO:0000313" key="10">
    <source>
        <dbReference type="EMBL" id="MCR2747243.1"/>
    </source>
</evidence>
<dbReference type="PANTHER" id="PTHR30046">
    <property type="entry name" value="FLAGELLAR M-RING PROTEIN"/>
    <property type="match status" value="1"/>
</dbReference>
<dbReference type="PROSITE" id="PS51257">
    <property type="entry name" value="PROKAR_LIPOPROTEIN"/>
    <property type="match status" value="1"/>
</dbReference>
<keyword evidence="4 8" id="KW-0472">Membrane</keyword>
<comment type="similarity">
    <text evidence="2 8">Belongs to the YscJ lipoprotein family.</text>
</comment>
<feature type="transmembrane region" description="Helical" evidence="8">
    <location>
        <begin position="222"/>
        <end position="244"/>
    </location>
</feature>
<keyword evidence="5 8" id="KW-0564">Palmitate</keyword>
<dbReference type="PANTHER" id="PTHR30046:SF2">
    <property type="entry name" value="YOP PROTEINS TRANSLOCATION LIPOPROTEIN J"/>
    <property type="match status" value="1"/>
</dbReference>
<name>A0ABT1XL42_9BURK</name>
<keyword evidence="8" id="KW-0812">Transmembrane</keyword>